<keyword evidence="1" id="KW-0472">Membrane</keyword>
<keyword evidence="1" id="KW-1133">Transmembrane helix</keyword>
<keyword evidence="3" id="KW-1185">Reference proteome</keyword>
<reference evidence="2" key="1">
    <citation type="journal article" date="2020" name="Stud. Mycol.">
        <title>101 Dothideomycetes genomes: a test case for predicting lifestyles and emergence of pathogens.</title>
        <authorList>
            <person name="Haridas S."/>
            <person name="Albert R."/>
            <person name="Binder M."/>
            <person name="Bloem J."/>
            <person name="Labutti K."/>
            <person name="Salamov A."/>
            <person name="Andreopoulos B."/>
            <person name="Baker S."/>
            <person name="Barry K."/>
            <person name="Bills G."/>
            <person name="Bluhm B."/>
            <person name="Cannon C."/>
            <person name="Castanera R."/>
            <person name="Culley D."/>
            <person name="Daum C."/>
            <person name="Ezra D."/>
            <person name="Gonzalez J."/>
            <person name="Henrissat B."/>
            <person name="Kuo A."/>
            <person name="Liang C."/>
            <person name="Lipzen A."/>
            <person name="Lutzoni F."/>
            <person name="Magnuson J."/>
            <person name="Mondo S."/>
            <person name="Nolan M."/>
            <person name="Ohm R."/>
            <person name="Pangilinan J."/>
            <person name="Park H.-J."/>
            <person name="Ramirez L."/>
            <person name="Alfaro M."/>
            <person name="Sun H."/>
            <person name="Tritt A."/>
            <person name="Yoshinaga Y."/>
            <person name="Zwiers L.-H."/>
            <person name="Turgeon B."/>
            <person name="Goodwin S."/>
            <person name="Spatafora J."/>
            <person name="Crous P."/>
            <person name="Grigoriev I."/>
        </authorList>
    </citation>
    <scope>NUCLEOTIDE SEQUENCE</scope>
    <source>
        <strain evidence="2">CBS 107.79</strain>
    </source>
</reference>
<feature type="transmembrane region" description="Helical" evidence="1">
    <location>
        <begin position="184"/>
        <end position="203"/>
    </location>
</feature>
<evidence type="ECO:0000313" key="3">
    <source>
        <dbReference type="Proteomes" id="UP000800036"/>
    </source>
</evidence>
<dbReference type="EMBL" id="ML976669">
    <property type="protein sequence ID" value="KAF1975744.1"/>
    <property type="molecule type" value="Genomic_DNA"/>
</dbReference>
<accession>A0A6A5VEZ0</accession>
<keyword evidence="1" id="KW-0812">Transmembrane</keyword>
<protein>
    <submittedName>
        <fullName evidence="2">Uncharacterized protein</fullName>
    </submittedName>
</protein>
<name>A0A6A5VEZ0_9PLEO</name>
<sequence length="256" mass="27623">MAGGRVRQVLLTIFRVIQFILSLVALVFGIYITYVYYDMAQSASALLEVIDTLDPENDGVEILQHSLVPVLRHLDGTPARAITIFVSALCSTISIIYLFFANRAAQKHYRPLTRNSRKIRVLLSLLNLILWIAAIACSALLVVEFGIFAITVGPETKIALTTTEKIILEALKQALTSIDVVDNALNIVGSIMTVGFMAIVLLGSSITCAKVALVDCIVECCMSGKVRGQQGVEQAEAVEEAEAVEKGGAQVVTTPV</sequence>
<gene>
    <name evidence="2" type="ORF">BU23DRAFT_632440</name>
</gene>
<dbReference type="AlphaFoldDB" id="A0A6A5VEZ0"/>
<feature type="transmembrane region" description="Helical" evidence="1">
    <location>
        <begin position="12"/>
        <end position="37"/>
    </location>
</feature>
<feature type="transmembrane region" description="Helical" evidence="1">
    <location>
        <begin position="81"/>
        <end position="100"/>
    </location>
</feature>
<organism evidence="2 3">
    <name type="scientific">Bimuria novae-zelandiae CBS 107.79</name>
    <dbReference type="NCBI Taxonomy" id="1447943"/>
    <lineage>
        <taxon>Eukaryota</taxon>
        <taxon>Fungi</taxon>
        <taxon>Dikarya</taxon>
        <taxon>Ascomycota</taxon>
        <taxon>Pezizomycotina</taxon>
        <taxon>Dothideomycetes</taxon>
        <taxon>Pleosporomycetidae</taxon>
        <taxon>Pleosporales</taxon>
        <taxon>Massarineae</taxon>
        <taxon>Didymosphaeriaceae</taxon>
        <taxon>Bimuria</taxon>
    </lineage>
</organism>
<evidence type="ECO:0000256" key="1">
    <source>
        <dbReference type="SAM" id="Phobius"/>
    </source>
</evidence>
<dbReference type="OrthoDB" id="3745771at2759"/>
<proteinExistence type="predicted"/>
<evidence type="ECO:0000313" key="2">
    <source>
        <dbReference type="EMBL" id="KAF1975744.1"/>
    </source>
</evidence>
<feature type="transmembrane region" description="Helical" evidence="1">
    <location>
        <begin position="121"/>
        <end position="150"/>
    </location>
</feature>
<dbReference type="Proteomes" id="UP000800036">
    <property type="component" value="Unassembled WGS sequence"/>
</dbReference>